<evidence type="ECO:0000313" key="3">
    <source>
        <dbReference type="Proteomes" id="UP001054821"/>
    </source>
</evidence>
<dbReference type="Proteomes" id="UP001054821">
    <property type="component" value="Chromosome 6"/>
</dbReference>
<dbReference type="AlphaFoldDB" id="A0AAD4VJS7"/>
<comment type="caution">
    <text evidence="2">The sequence shown here is derived from an EMBL/GenBank/DDBJ whole genome shotgun (WGS) entry which is preliminary data.</text>
</comment>
<gene>
    <name evidence="2" type="ORF">L3X38_034930</name>
</gene>
<name>A0AAD4VJS7_PRUDU</name>
<dbReference type="InterPro" id="IPR026960">
    <property type="entry name" value="RVT-Znf"/>
</dbReference>
<proteinExistence type="predicted"/>
<protein>
    <recommendedName>
        <fullName evidence="1">Reverse transcriptase zinc-binding domain-containing protein</fullName>
    </recommendedName>
</protein>
<dbReference type="Pfam" id="PF13966">
    <property type="entry name" value="zf-RVT"/>
    <property type="match status" value="1"/>
</dbReference>
<accession>A0AAD4VJS7</accession>
<sequence>MQHGGTLYSDTLDCNLASFVRNGWWDIRKLRAILCEDLVQQVIYSLVGFNCNLQDSQIWKPAADGIFTVKSAYELLFAEIGWVDSYWDNLWKLKIPPELKIFAWLIYQGKVPSNNQPVKRHLI</sequence>
<evidence type="ECO:0000259" key="1">
    <source>
        <dbReference type="Pfam" id="PF13966"/>
    </source>
</evidence>
<reference evidence="2 3" key="1">
    <citation type="journal article" date="2022" name="G3 (Bethesda)">
        <title>Whole-genome sequence and methylome profiling of the almond [Prunus dulcis (Mill.) D.A. Webb] cultivar 'Nonpareil'.</title>
        <authorList>
            <person name="D'Amico-Willman K.M."/>
            <person name="Ouma W.Z."/>
            <person name="Meulia T."/>
            <person name="Sideli G.M."/>
            <person name="Gradziel T.M."/>
            <person name="Fresnedo-Ramirez J."/>
        </authorList>
    </citation>
    <scope>NUCLEOTIDE SEQUENCE [LARGE SCALE GENOMIC DNA]</scope>
    <source>
        <strain evidence="2">Clone GOH B32 T37-40</strain>
    </source>
</reference>
<dbReference type="EMBL" id="JAJFAZ020000006">
    <property type="protein sequence ID" value="KAI5325856.1"/>
    <property type="molecule type" value="Genomic_DNA"/>
</dbReference>
<feature type="domain" description="Reverse transcriptase zinc-binding" evidence="1">
    <location>
        <begin position="67"/>
        <end position="121"/>
    </location>
</feature>
<evidence type="ECO:0000313" key="2">
    <source>
        <dbReference type="EMBL" id="KAI5325856.1"/>
    </source>
</evidence>
<organism evidence="2 3">
    <name type="scientific">Prunus dulcis</name>
    <name type="common">Almond</name>
    <name type="synonym">Amygdalus dulcis</name>
    <dbReference type="NCBI Taxonomy" id="3755"/>
    <lineage>
        <taxon>Eukaryota</taxon>
        <taxon>Viridiplantae</taxon>
        <taxon>Streptophyta</taxon>
        <taxon>Embryophyta</taxon>
        <taxon>Tracheophyta</taxon>
        <taxon>Spermatophyta</taxon>
        <taxon>Magnoliopsida</taxon>
        <taxon>eudicotyledons</taxon>
        <taxon>Gunneridae</taxon>
        <taxon>Pentapetalae</taxon>
        <taxon>rosids</taxon>
        <taxon>fabids</taxon>
        <taxon>Rosales</taxon>
        <taxon>Rosaceae</taxon>
        <taxon>Amygdaloideae</taxon>
        <taxon>Amygdaleae</taxon>
        <taxon>Prunus</taxon>
    </lineage>
</organism>
<keyword evidence="3" id="KW-1185">Reference proteome</keyword>